<proteinExistence type="predicted"/>
<comment type="caution">
    <text evidence="3">The sequence shown here is derived from an EMBL/GenBank/DDBJ whole genome shotgun (WGS) entry which is preliminary data.</text>
</comment>
<dbReference type="Proteomes" id="UP000316199">
    <property type="component" value="Unassembled WGS sequence"/>
</dbReference>
<gene>
    <name evidence="3" type="ORF">EVA68_07690</name>
</gene>
<feature type="chain" id="PRO_5021711097" evidence="2">
    <location>
        <begin position="24"/>
        <end position="648"/>
    </location>
</feature>
<evidence type="ECO:0000313" key="3">
    <source>
        <dbReference type="EMBL" id="RZO75155.1"/>
    </source>
</evidence>
<keyword evidence="3" id="KW-0378">Hydrolase</keyword>
<reference evidence="3 4" key="1">
    <citation type="submission" date="2019-02" db="EMBL/GenBank/DDBJ databases">
        <title>Prokaryotic population dynamics and viral predation in marine succession experiment using metagenomics: the confinement effect.</title>
        <authorList>
            <person name="Haro-Moreno J.M."/>
            <person name="Rodriguez-Valera F."/>
            <person name="Lopez-Perez M."/>
        </authorList>
    </citation>
    <scope>NUCLEOTIDE SEQUENCE [LARGE SCALE GENOMIC DNA]</scope>
    <source>
        <strain evidence="3">MED-G157</strain>
    </source>
</reference>
<feature type="signal peptide" evidence="2">
    <location>
        <begin position="1"/>
        <end position="23"/>
    </location>
</feature>
<evidence type="ECO:0000313" key="4">
    <source>
        <dbReference type="Proteomes" id="UP000316199"/>
    </source>
</evidence>
<dbReference type="EMBL" id="SHAG01000046">
    <property type="protein sequence ID" value="RZO75155.1"/>
    <property type="molecule type" value="Genomic_DNA"/>
</dbReference>
<accession>A0A520RY95</accession>
<dbReference type="GO" id="GO:0004180">
    <property type="term" value="F:carboxypeptidase activity"/>
    <property type="evidence" value="ECO:0007669"/>
    <property type="project" value="UniProtKB-KW"/>
</dbReference>
<feature type="compositionally biased region" description="Polar residues" evidence="1">
    <location>
        <begin position="32"/>
        <end position="51"/>
    </location>
</feature>
<feature type="region of interest" description="Disordered" evidence="1">
    <location>
        <begin position="29"/>
        <end position="51"/>
    </location>
</feature>
<keyword evidence="2" id="KW-0732">Signal</keyword>
<keyword evidence="3" id="KW-0121">Carboxypeptidase</keyword>
<name>A0A520RY95_9GAMM</name>
<organism evidence="3 4">
    <name type="scientific">OM182 bacterium</name>
    <dbReference type="NCBI Taxonomy" id="2510334"/>
    <lineage>
        <taxon>Bacteria</taxon>
        <taxon>Pseudomonadati</taxon>
        <taxon>Pseudomonadota</taxon>
        <taxon>Gammaproteobacteria</taxon>
        <taxon>OMG group</taxon>
        <taxon>OM182 clade</taxon>
    </lineage>
</organism>
<dbReference type="PROSITE" id="PS51257">
    <property type="entry name" value="PROKAR_LIPOPROTEIN"/>
    <property type="match status" value="1"/>
</dbReference>
<dbReference type="AlphaFoldDB" id="A0A520RY95"/>
<sequence length="648" mass="70501">MLKPNPLSISALLLSIVFLTSCGGGGGGGAENSATSPDLSSPTTPQTNDTTISGRVIDGYLANAKVCIDKNDNLLCDADEDSAFTDANGAYTLSVNYDPAPYTLIAEAIPGETEDLDRGEVTKAYTLAAPAFVKEGQTENNITVYTTVAAINLYESPSLPRTHDTLNAIEAVIELTTGLVDPMGVDYIAENDAGAQKAAENFVTILQEIQEPLIVSAQEALAETGVEAATEVAAEAISSAVTTAKEMTLFSNDLDPRVDTVSEETVESISSTNTDTVANVVAAAINGKGEVKTIEEIGEKGVVIISEKRFPRNINGVCTKSAETTWRIEFATAIDGVFNLLERFHSGNSWEPACDESISDQEDTYVLSESGYVPERDFGQDYSFVDNCILANLTPDSSIKERFCLEELDLSNQIAKNTFPKACNDDCSGEAFPEGASGYNVRFSRTADKVEIYKSTHTSTVGDFNCTSLRSCINQLTGARTSENKIDTINVGYPRNGCANKTIVSNFPQTCETRIHFISFDEETSKGTVSWHDPITPRPPAFFPVQPPATFEIKTIFGRDVAVLSREHAIYRATQDSDDYFNQMLFTYVDEEEGNSIGLPVGFYRGEFESGENETFYQLNRPDQKLFMNKEALPLVLQSWEKPSFPDL</sequence>
<evidence type="ECO:0000256" key="2">
    <source>
        <dbReference type="SAM" id="SignalP"/>
    </source>
</evidence>
<evidence type="ECO:0000256" key="1">
    <source>
        <dbReference type="SAM" id="MobiDB-lite"/>
    </source>
</evidence>
<keyword evidence="3" id="KW-0645">Protease</keyword>
<protein>
    <submittedName>
        <fullName evidence="3">Carboxypeptidase regulatory-like domain-containing protein</fullName>
    </submittedName>
</protein>